<dbReference type="RefSeq" id="WP_369868766.1">
    <property type="nucleotide sequence ID" value="NZ_JBGFFE010000007.1"/>
</dbReference>
<gene>
    <name evidence="1" type="ORF">AB8S09_06870</name>
</gene>
<reference evidence="1 2" key="1">
    <citation type="submission" date="2024-08" db="EMBL/GenBank/DDBJ databases">
        <title>Clostridium lapicellarii sp. nov., and Clostridium renhuaiense sp. nov., two species isolated from the mud in a fermentation cellar used for producing sauce-flavour Chinese liquors.</title>
        <authorList>
            <person name="Yang F."/>
            <person name="Wang H."/>
            <person name="Chen L.Q."/>
            <person name="Zhou N."/>
            <person name="Lu J.J."/>
            <person name="Pu X.X."/>
            <person name="Wan B."/>
            <person name="Wang L."/>
            <person name="Liu S.J."/>
        </authorList>
    </citation>
    <scope>NUCLEOTIDE SEQUENCE [LARGE SCALE GENOMIC DNA]</scope>
    <source>
        <strain evidence="1 2">MT-113</strain>
    </source>
</reference>
<name>A0ABV4DWI3_9CLOT</name>
<comment type="caution">
    <text evidence="1">The sequence shown here is derived from an EMBL/GenBank/DDBJ whole genome shotgun (WGS) entry which is preliminary data.</text>
</comment>
<keyword evidence="2" id="KW-1185">Reference proteome</keyword>
<dbReference type="Proteomes" id="UP001565220">
    <property type="component" value="Unassembled WGS sequence"/>
</dbReference>
<dbReference type="EMBL" id="JBGFFE010000007">
    <property type="protein sequence ID" value="MEY8763362.1"/>
    <property type="molecule type" value="Genomic_DNA"/>
</dbReference>
<evidence type="ECO:0000313" key="1">
    <source>
        <dbReference type="EMBL" id="MEY8763362.1"/>
    </source>
</evidence>
<evidence type="ECO:0000313" key="2">
    <source>
        <dbReference type="Proteomes" id="UP001565220"/>
    </source>
</evidence>
<accession>A0ABV4DWI3</accession>
<protein>
    <submittedName>
        <fullName evidence="1">Uncharacterized protein</fullName>
    </submittedName>
</protein>
<sequence>MRGLREVLKLHWLQPRGVSGDYFNPDELKEVQELENIITGLISLGMGYNEIKDILNQKYIKKIA</sequence>
<organism evidence="1 2">
    <name type="scientific">Clostridium lapidicellarium</name>
    <dbReference type="NCBI Taxonomy" id="3240931"/>
    <lineage>
        <taxon>Bacteria</taxon>
        <taxon>Bacillati</taxon>
        <taxon>Bacillota</taxon>
        <taxon>Clostridia</taxon>
        <taxon>Eubacteriales</taxon>
        <taxon>Clostridiaceae</taxon>
        <taxon>Clostridium</taxon>
    </lineage>
</organism>
<proteinExistence type="predicted"/>